<evidence type="ECO:0000256" key="1">
    <source>
        <dbReference type="ARBA" id="ARBA00008361"/>
    </source>
</evidence>
<dbReference type="AlphaFoldDB" id="A0A160SXC2"/>
<feature type="domain" description="Methyltransferase type 11" evidence="4">
    <location>
        <begin position="46"/>
        <end position="137"/>
    </location>
</feature>
<dbReference type="Pfam" id="PF08241">
    <property type="entry name" value="Methyltransf_11"/>
    <property type="match status" value="1"/>
</dbReference>
<dbReference type="SUPFAM" id="SSF53335">
    <property type="entry name" value="S-adenosyl-L-methionine-dependent methyltransferases"/>
    <property type="match status" value="1"/>
</dbReference>
<dbReference type="Gene3D" id="3.40.50.150">
    <property type="entry name" value="Vaccinia Virus protein VP39"/>
    <property type="match status" value="1"/>
</dbReference>
<evidence type="ECO:0000256" key="2">
    <source>
        <dbReference type="ARBA" id="ARBA00022603"/>
    </source>
</evidence>
<gene>
    <name evidence="5" type="ORF">CFX0092_A0040</name>
</gene>
<dbReference type="InterPro" id="IPR029063">
    <property type="entry name" value="SAM-dependent_MTases_sf"/>
</dbReference>
<dbReference type="CDD" id="cd02440">
    <property type="entry name" value="AdoMet_MTases"/>
    <property type="match status" value="1"/>
</dbReference>
<keyword evidence="3" id="KW-0808">Transferase</keyword>
<evidence type="ECO:0000256" key="3">
    <source>
        <dbReference type="ARBA" id="ARBA00022679"/>
    </source>
</evidence>
<name>A0A160SXC2_9CHLR</name>
<dbReference type="PANTHER" id="PTHR44942:SF4">
    <property type="entry name" value="METHYLTRANSFERASE TYPE 11 DOMAIN-CONTAINING PROTEIN"/>
    <property type="match status" value="1"/>
</dbReference>
<evidence type="ECO:0000313" key="6">
    <source>
        <dbReference type="Proteomes" id="UP000215027"/>
    </source>
</evidence>
<protein>
    <submittedName>
        <fullName evidence="5">Methyltransferase type 11</fullName>
    </submittedName>
</protein>
<sequence length="253" mass="27733">MSDMDPTQRFSARADNYARYRPGYPADVVACLRDECGLTPQWFVADVGSGTGILTRLFLDNGNPVFAVEPNEAMRRAAERELADYAGFVSVNGQAEATTLAAHSVDLVAAGQAFHWFDGPASRVEFGRILRPGGIVALVWNARAYEGDPLMAAYEGVLAAHGLGYHAVNHRSHAGDLTALFTNGHTFRAFSHARYIDFATLWGGFLSASYAPLPGDARYEPMHDALRAAFDAHQRDGQVAFRYDTHLYFGRLD</sequence>
<proteinExistence type="inferred from homology"/>
<dbReference type="OrthoDB" id="9797252at2"/>
<keyword evidence="6" id="KW-1185">Reference proteome</keyword>
<evidence type="ECO:0000259" key="4">
    <source>
        <dbReference type="Pfam" id="PF08241"/>
    </source>
</evidence>
<dbReference type="PANTHER" id="PTHR44942">
    <property type="entry name" value="METHYLTRANSF_11 DOMAIN-CONTAINING PROTEIN"/>
    <property type="match status" value="1"/>
</dbReference>
<dbReference type="EMBL" id="LN890655">
    <property type="protein sequence ID" value="CUS01921.1"/>
    <property type="molecule type" value="Genomic_DNA"/>
</dbReference>
<reference evidence="5" key="1">
    <citation type="submission" date="2016-01" db="EMBL/GenBank/DDBJ databases">
        <authorList>
            <person name="Mcilroy J.S."/>
            <person name="Karst M S."/>
            <person name="Albertsen M."/>
        </authorList>
    </citation>
    <scope>NUCLEOTIDE SEQUENCE</scope>
    <source>
        <strain evidence="5">Cfx-K</strain>
    </source>
</reference>
<dbReference type="GO" id="GO:0032259">
    <property type="term" value="P:methylation"/>
    <property type="evidence" value="ECO:0007669"/>
    <property type="project" value="UniProtKB-KW"/>
</dbReference>
<dbReference type="Proteomes" id="UP000215027">
    <property type="component" value="Chromosome I"/>
</dbReference>
<evidence type="ECO:0000313" key="5">
    <source>
        <dbReference type="EMBL" id="CUS01921.1"/>
    </source>
</evidence>
<comment type="similarity">
    <text evidence="1">Belongs to the methyltransferase superfamily.</text>
</comment>
<dbReference type="InterPro" id="IPR051052">
    <property type="entry name" value="Diverse_substrate_MTase"/>
</dbReference>
<dbReference type="GO" id="GO:0008757">
    <property type="term" value="F:S-adenosylmethionine-dependent methyltransferase activity"/>
    <property type="evidence" value="ECO:0007669"/>
    <property type="project" value="InterPro"/>
</dbReference>
<dbReference type="KEGG" id="pbf:CFX0092_A0040"/>
<accession>A0A160SXC2</accession>
<dbReference type="InterPro" id="IPR013216">
    <property type="entry name" value="Methyltransf_11"/>
</dbReference>
<organism evidence="5 6">
    <name type="scientific">Candidatus Promineifilum breve</name>
    <dbReference type="NCBI Taxonomy" id="1806508"/>
    <lineage>
        <taxon>Bacteria</taxon>
        <taxon>Bacillati</taxon>
        <taxon>Chloroflexota</taxon>
        <taxon>Ardenticatenia</taxon>
        <taxon>Candidatus Promineifilales</taxon>
        <taxon>Candidatus Promineifilaceae</taxon>
        <taxon>Candidatus Promineifilum</taxon>
    </lineage>
</organism>
<dbReference type="RefSeq" id="WP_095041595.1">
    <property type="nucleotide sequence ID" value="NZ_LN890655.1"/>
</dbReference>
<keyword evidence="2 5" id="KW-0489">Methyltransferase</keyword>